<reference evidence="12 13" key="1">
    <citation type="submission" date="2018-08" db="EMBL/GenBank/DDBJ databases">
        <title>Genomic investigation of the strawberry pathogen Phytophthora fragariae indicates pathogenicity is determined by transcriptional variation in three key races.</title>
        <authorList>
            <person name="Adams T.M."/>
            <person name="Armitage A.D."/>
            <person name="Sobczyk M.K."/>
            <person name="Bates H.J."/>
            <person name="Dunwell J.M."/>
            <person name="Nellist C.F."/>
            <person name="Harrison R.J."/>
        </authorList>
    </citation>
    <scope>NUCLEOTIDE SEQUENCE [LARGE SCALE GENOMIC DNA]</scope>
    <source>
        <strain evidence="10 14">A4</strain>
        <strain evidence="9 15">BC-1</strain>
        <strain evidence="8 19">BC-23</strain>
        <strain evidence="7 13">NOV-27</strain>
        <strain evidence="6 16">NOV-5</strain>
        <strain evidence="4 17">NOV-71</strain>
        <strain evidence="11 20">NOV-77</strain>
        <strain evidence="2 12">NOV-9</strain>
        <strain evidence="5 21">ONT-3</strain>
        <strain evidence="3 18">SCRP245</strain>
    </source>
</reference>
<dbReference type="Proteomes" id="UP000441208">
    <property type="component" value="Unassembled WGS sequence"/>
</dbReference>
<dbReference type="Gene3D" id="1.25.40.20">
    <property type="entry name" value="Ankyrin repeat-containing domain"/>
    <property type="match status" value="1"/>
</dbReference>
<dbReference type="Proteomes" id="UP000440732">
    <property type="component" value="Unassembled WGS sequence"/>
</dbReference>
<dbReference type="Proteomes" id="UP000437068">
    <property type="component" value="Unassembled WGS sequence"/>
</dbReference>
<dbReference type="Proteomes" id="UP000429523">
    <property type="component" value="Unassembled WGS sequence"/>
</dbReference>
<organism evidence="9 15">
    <name type="scientific">Phytophthora fragariae</name>
    <dbReference type="NCBI Taxonomy" id="53985"/>
    <lineage>
        <taxon>Eukaryota</taxon>
        <taxon>Sar</taxon>
        <taxon>Stramenopiles</taxon>
        <taxon>Oomycota</taxon>
        <taxon>Peronosporomycetes</taxon>
        <taxon>Peronosporales</taxon>
        <taxon>Peronosporaceae</taxon>
        <taxon>Phytophthora</taxon>
    </lineage>
</organism>
<protein>
    <submittedName>
        <fullName evidence="9">Uncharacterized protein</fullName>
    </submittedName>
</protein>
<dbReference type="PROSITE" id="PS50088">
    <property type="entry name" value="ANK_REPEAT"/>
    <property type="match status" value="1"/>
</dbReference>
<dbReference type="Proteomes" id="UP000476176">
    <property type="component" value="Unassembled WGS sequence"/>
</dbReference>
<evidence type="ECO:0000313" key="18">
    <source>
        <dbReference type="Proteomes" id="UP000460718"/>
    </source>
</evidence>
<evidence type="ECO:0000313" key="4">
    <source>
        <dbReference type="EMBL" id="KAE9105910.1"/>
    </source>
</evidence>
<evidence type="ECO:0000313" key="2">
    <source>
        <dbReference type="EMBL" id="KAE8948727.1"/>
    </source>
</evidence>
<dbReference type="InterPro" id="IPR036770">
    <property type="entry name" value="Ankyrin_rpt-contain_sf"/>
</dbReference>
<dbReference type="EMBL" id="QXFZ01000755">
    <property type="protein sequence ID" value="KAE9105910.1"/>
    <property type="molecule type" value="Genomic_DNA"/>
</dbReference>
<dbReference type="SUPFAM" id="SSF48403">
    <property type="entry name" value="Ankyrin repeat"/>
    <property type="match status" value="1"/>
</dbReference>
<evidence type="ECO:0000256" key="1">
    <source>
        <dbReference type="PROSITE-ProRule" id="PRU00023"/>
    </source>
</evidence>
<gene>
    <name evidence="10" type="ORF">PF001_g11718</name>
    <name evidence="9" type="ORF">PF002_g2021</name>
    <name evidence="8" type="ORF">PF004_g1386</name>
    <name evidence="7" type="ORF">PF005_g1673</name>
    <name evidence="6" type="ORF">PF006_g1342</name>
    <name evidence="4" type="ORF">PF007_g13602</name>
    <name evidence="11" type="ORF">PF008_g1457</name>
    <name evidence="2" type="ORF">PF009_g1727</name>
    <name evidence="5" type="ORF">PF010_g1004</name>
    <name evidence="3" type="ORF">PF011_g10864</name>
</gene>
<evidence type="ECO:0000313" key="3">
    <source>
        <dbReference type="EMBL" id="KAE9008050.1"/>
    </source>
</evidence>
<dbReference type="InterPro" id="IPR002110">
    <property type="entry name" value="Ankyrin_rpt"/>
</dbReference>
<evidence type="ECO:0000313" key="19">
    <source>
        <dbReference type="Proteomes" id="UP000476176"/>
    </source>
</evidence>
<proteinExistence type="predicted"/>
<evidence type="ECO:0000313" key="13">
    <source>
        <dbReference type="Proteomes" id="UP000433483"/>
    </source>
</evidence>
<dbReference type="Proteomes" id="UP000486351">
    <property type="component" value="Unassembled WGS sequence"/>
</dbReference>
<dbReference type="EMBL" id="QXGE01000632">
    <property type="protein sequence ID" value="KAE9307237.1"/>
    <property type="molecule type" value="Genomic_DNA"/>
</dbReference>
<comment type="caution">
    <text evidence="9">The sequence shown here is derived from an EMBL/GenBank/DDBJ whole genome shotgun (WGS) entry which is preliminary data.</text>
</comment>
<evidence type="ECO:0000313" key="10">
    <source>
        <dbReference type="EMBL" id="KAE9307237.1"/>
    </source>
</evidence>
<dbReference type="Proteomes" id="UP000488956">
    <property type="component" value="Unassembled WGS sequence"/>
</dbReference>
<name>A0A6A4AGV2_9STRA</name>
<evidence type="ECO:0000313" key="15">
    <source>
        <dbReference type="Proteomes" id="UP000440367"/>
    </source>
</evidence>
<evidence type="ECO:0000313" key="5">
    <source>
        <dbReference type="EMBL" id="KAE9138367.1"/>
    </source>
</evidence>
<keyword evidence="1" id="KW-0040">ANK repeat</keyword>
<dbReference type="EMBL" id="QXFW01000584">
    <property type="protein sequence ID" value="KAE9008050.1"/>
    <property type="molecule type" value="Genomic_DNA"/>
</dbReference>
<evidence type="ECO:0000313" key="9">
    <source>
        <dbReference type="EMBL" id="KAE9256123.1"/>
    </source>
</evidence>
<dbReference type="Pfam" id="PF00023">
    <property type="entry name" value="Ank"/>
    <property type="match status" value="1"/>
</dbReference>
<feature type="repeat" description="ANK" evidence="1">
    <location>
        <begin position="1"/>
        <end position="26"/>
    </location>
</feature>
<sequence length="86" mass="10026">MAAMCNHLKALRILVDAGANVDLEDFCGWTALSMAYFSGYPQPIRDFAVEPELNCKWTLSLIDSKVWKKRKWVTKYWKCCRLTQSY</sequence>
<dbReference type="EMBL" id="QXFY01000036">
    <property type="protein sequence ID" value="KAE9360980.1"/>
    <property type="molecule type" value="Genomic_DNA"/>
</dbReference>
<evidence type="ECO:0000313" key="7">
    <source>
        <dbReference type="EMBL" id="KAE9234980.1"/>
    </source>
</evidence>
<dbReference type="Proteomes" id="UP000440367">
    <property type="component" value="Unassembled WGS sequence"/>
</dbReference>
<evidence type="ECO:0000313" key="8">
    <source>
        <dbReference type="EMBL" id="KAE9253726.1"/>
    </source>
</evidence>
<keyword evidence="13" id="KW-1185">Reference proteome</keyword>
<evidence type="ECO:0000313" key="12">
    <source>
        <dbReference type="Proteomes" id="UP000429523"/>
    </source>
</evidence>
<dbReference type="EMBL" id="QXGF01000041">
    <property type="protein sequence ID" value="KAE8948727.1"/>
    <property type="molecule type" value="Genomic_DNA"/>
</dbReference>
<dbReference type="EMBL" id="QXGA01000033">
    <property type="protein sequence ID" value="KAE9154614.1"/>
    <property type="molecule type" value="Genomic_DNA"/>
</dbReference>
<accession>A0A6A4AGV2</accession>
<dbReference type="Proteomes" id="UP000433483">
    <property type="component" value="Unassembled WGS sequence"/>
</dbReference>
<dbReference type="Proteomes" id="UP000460718">
    <property type="component" value="Unassembled WGS sequence"/>
</dbReference>
<dbReference type="OrthoDB" id="194358at2759"/>
<evidence type="ECO:0000313" key="14">
    <source>
        <dbReference type="Proteomes" id="UP000437068"/>
    </source>
</evidence>
<evidence type="ECO:0000313" key="20">
    <source>
        <dbReference type="Proteomes" id="UP000486351"/>
    </source>
</evidence>
<evidence type="ECO:0000313" key="11">
    <source>
        <dbReference type="EMBL" id="KAE9360980.1"/>
    </source>
</evidence>
<dbReference type="EMBL" id="QXGD01000050">
    <property type="protein sequence ID" value="KAE9256123.1"/>
    <property type="molecule type" value="Genomic_DNA"/>
</dbReference>
<evidence type="ECO:0000313" key="6">
    <source>
        <dbReference type="EMBL" id="KAE9154614.1"/>
    </source>
</evidence>
<dbReference type="EMBL" id="QXFX01000023">
    <property type="protein sequence ID" value="KAE9138367.1"/>
    <property type="molecule type" value="Genomic_DNA"/>
</dbReference>
<evidence type="ECO:0000313" key="16">
    <source>
        <dbReference type="Proteomes" id="UP000440732"/>
    </source>
</evidence>
<evidence type="ECO:0000313" key="17">
    <source>
        <dbReference type="Proteomes" id="UP000441208"/>
    </source>
</evidence>
<dbReference type="EMBL" id="QXGC01000033">
    <property type="protein sequence ID" value="KAE9253726.1"/>
    <property type="molecule type" value="Genomic_DNA"/>
</dbReference>
<dbReference type="AlphaFoldDB" id="A0A6A4AGV2"/>
<dbReference type="EMBL" id="QXGB01000041">
    <property type="protein sequence ID" value="KAE9234980.1"/>
    <property type="molecule type" value="Genomic_DNA"/>
</dbReference>
<evidence type="ECO:0000313" key="21">
    <source>
        <dbReference type="Proteomes" id="UP000488956"/>
    </source>
</evidence>